<protein>
    <submittedName>
        <fullName evidence="1">Uncharacterized protein</fullName>
    </submittedName>
</protein>
<accession>A0A0W0ZC23</accession>
<dbReference type="OrthoDB" id="4119964at2"/>
<name>A0A0W0ZC23_9GAMM</name>
<comment type="caution">
    <text evidence="1">The sequence shown here is derived from an EMBL/GenBank/DDBJ whole genome shotgun (WGS) entry which is preliminary data.</text>
</comment>
<gene>
    <name evidence="1" type="ORF">Lste_2895</name>
</gene>
<dbReference type="EMBL" id="LNYY01000021">
    <property type="protein sequence ID" value="KTD66689.1"/>
    <property type="molecule type" value="Genomic_DNA"/>
</dbReference>
<dbReference type="AlphaFoldDB" id="A0A0W0ZC23"/>
<evidence type="ECO:0000313" key="2">
    <source>
        <dbReference type="Proteomes" id="UP000054926"/>
    </source>
</evidence>
<dbReference type="PATRIC" id="fig|947033.5.peg.3069"/>
<keyword evidence="2" id="KW-1185">Reference proteome</keyword>
<dbReference type="RefSeq" id="WP_157070772.1">
    <property type="nucleotide sequence ID" value="NZ_LNYY01000021.1"/>
</dbReference>
<evidence type="ECO:0000313" key="1">
    <source>
        <dbReference type="EMBL" id="KTD66689.1"/>
    </source>
</evidence>
<sequence>MSKKPPEILYTYRNFDARAISMLANNQIYFASPLDFNDPFDYVAHEHMSIQTKL</sequence>
<dbReference type="STRING" id="947033.Lste_2895"/>
<organism evidence="1 2">
    <name type="scientific">Legionella steelei</name>
    <dbReference type="NCBI Taxonomy" id="947033"/>
    <lineage>
        <taxon>Bacteria</taxon>
        <taxon>Pseudomonadati</taxon>
        <taxon>Pseudomonadota</taxon>
        <taxon>Gammaproteobacteria</taxon>
        <taxon>Legionellales</taxon>
        <taxon>Legionellaceae</taxon>
        <taxon>Legionella</taxon>
    </lineage>
</organism>
<dbReference type="Proteomes" id="UP000054926">
    <property type="component" value="Unassembled WGS sequence"/>
</dbReference>
<proteinExistence type="predicted"/>
<reference evidence="1 2" key="1">
    <citation type="submission" date="2015-11" db="EMBL/GenBank/DDBJ databases">
        <title>Genomic analysis of 38 Legionella species identifies large and diverse effector repertoires.</title>
        <authorList>
            <person name="Burstein D."/>
            <person name="Amaro F."/>
            <person name="Zusman T."/>
            <person name="Lifshitz Z."/>
            <person name="Cohen O."/>
            <person name="Gilbert J.A."/>
            <person name="Pupko T."/>
            <person name="Shuman H.A."/>
            <person name="Segal G."/>
        </authorList>
    </citation>
    <scope>NUCLEOTIDE SEQUENCE [LARGE SCALE GENOMIC DNA]</scope>
    <source>
        <strain evidence="1 2">IMVS3376</strain>
    </source>
</reference>